<keyword evidence="1" id="KW-0472">Membrane</keyword>
<dbReference type="EMBL" id="LXWW01000580">
    <property type="protein sequence ID" value="OAO11769.1"/>
    <property type="molecule type" value="Genomic_DNA"/>
</dbReference>
<accession>A0A196S711</accession>
<feature type="transmembrane region" description="Helical" evidence="1">
    <location>
        <begin position="12"/>
        <end position="35"/>
    </location>
</feature>
<keyword evidence="3" id="KW-1185">Reference proteome</keyword>
<evidence type="ECO:0008006" key="4">
    <source>
        <dbReference type="Google" id="ProtNLM"/>
    </source>
</evidence>
<comment type="caution">
    <text evidence="2">The sequence shown here is derived from an EMBL/GenBank/DDBJ whole genome shotgun (WGS) entry which is preliminary data.</text>
</comment>
<gene>
    <name evidence="2" type="ORF">AV274_6604</name>
</gene>
<proteinExistence type="predicted"/>
<feature type="transmembrane region" description="Helical" evidence="1">
    <location>
        <begin position="116"/>
        <end position="136"/>
    </location>
</feature>
<organism evidence="2 3">
    <name type="scientific">Blastocystis sp. subtype 1 (strain ATCC 50177 / NandII)</name>
    <dbReference type="NCBI Taxonomy" id="478820"/>
    <lineage>
        <taxon>Eukaryota</taxon>
        <taxon>Sar</taxon>
        <taxon>Stramenopiles</taxon>
        <taxon>Bigyra</taxon>
        <taxon>Opalozoa</taxon>
        <taxon>Opalinata</taxon>
        <taxon>Blastocystidae</taxon>
        <taxon>Blastocystis</taxon>
    </lineage>
</organism>
<evidence type="ECO:0000256" key="1">
    <source>
        <dbReference type="SAM" id="Phobius"/>
    </source>
</evidence>
<evidence type="ECO:0000313" key="3">
    <source>
        <dbReference type="Proteomes" id="UP000078348"/>
    </source>
</evidence>
<dbReference type="AlphaFoldDB" id="A0A196S711"/>
<feature type="transmembrane region" description="Helical" evidence="1">
    <location>
        <begin position="77"/>
        <end position="100"/>
    </location>
</feature>
<reference evidence="2 3" key="1">
    <citation type="submission" date="2016-05" db="EMBL/GenBank/DDBJ databases">
        <title>Nuclear genome of Blastocystis sp. subtype 1 NandII.</title>
        <authorList>
            <person name="Gentekaki E."/>
            <person name="Curtis B."/>
            <person name="Stairs C."/>
            <person name="Eme L."/>
            <person name="Herman E."/>
            <person name="Klimes V."/>
            <person name="Arias M.C."/>
            <person name="Elias M."/>
            <person name="Hilliou F."/>
            <person name="Klute M."/>
            <person name="Malik S.-B."/>
            <person name="Pightling A."/>
            <person name="Rachubinski R."/>
            <person name="Salas D."/>
            <person name="Schlacht A."/>
            <person name="Suga H."/>
            <person name="Archibald J."/>
            <person name="Ball S.G."/>
            <person name="Clark G."/>
            <person name="Dacks J."/>
            <person name="Van Der Giezen M."/>
            <person name="Tsaousis A."/>
            <person name="Roger A."/>
        </authorList>
    </citation>
    <scope>NUCLEOTIDE SEQUENCE [LARGE SCALE GENOMIC DNA]</scope>
    <source>
        <strain evidence="3">ATCC 50177 / NandII</strain>
    </source>
</reference>
<protein>
    <recommendedName>
        <fullName evidence="4">MARVEL domain-containing protein</fullName>
    </recommendedName>
</protein>
<keyword evidence="1" id="KW-0812">Transmembrane</keyword>
<dbReference type="Proteomes" id="UP000078348">
    <property type="component" value="Unassembled WGS sequence"/>
</dbReference>
<feature type="transmembrane region" description="Helical" evidence="1">
    <location>
        <begin position="41"/>
        <end position="65"/>
    </location>
</feature>
<name>A0A196S711_BLAHN</name>
<evidence type="ECO:0000313" key="2">
    <source>
        <dbReference type="EMBL" id="OAO11769.1"/>
    </source>
</evidence>
<sequence>MARARRSNSNGLVWTVEQIVSAVYIVVAILAMIGTSTASTFGVAIFFLMLWNVIILIGLFVWYFLNTSYFKDSDLFHGMYCGVTLIEGLNILVEAVLLIAESSAISGIQGTSFTKAMYILLAIVSVFVSVMQFVYVKTAFYSKRK</sequence>
<keyword evidence="1" id="KW-1133">Transmembrane helix</keyword>